<gene>
    <name evidence="8" type="ORF">XsacCFBP4641_19645</name>
</gene>
<dbReference type="OrthoDB" id="9764259at2"/>
<dbReference type="Proteomes" id="UP000247346">
    <property type="component" value="Unassembled WGS sequence"/>
</dbReference>
<evidence type="ECO:0000313" key="9">
    <source>
        <dbReference type="Proteomes" id="UP000247346"/>
    </source>
</evidence>
<feature type="transmembrane region" description="Helical" evidence="6">
    <location>
        <begin position="12"/>
        <end position="34"/>
    </location>
</feature>
<evidence type="ECO:0000256" key="5">
    <source>
        <dbReference type="ARBA" id="ARBA00023136"/>
    </source>
</evidence>
<feature type="transmembrane region" description="Helical" evidence="6">
    <location>
        <begin position="224"/>
        <end position="248"/>
    </location>
</feature>
<evidence type="ECO:0000259" key="7">
    <source>
        <dbReference type="PROSITE" id="PS50850"/>
    </source>
</evidence>
<evidence type="ECO:0000256" key="4">
    <source>
        <dbReference type="ARBA" id="ARBA00022989"/>
    </source>
</evidence>
<dbReference type="GO" id="GO:0016020">
    <property type="term" value="C:membrane"/>
    <property type="evidence" value="ECO:0007669"/>
    <property type="project" value="UniProtKB-SubCell"/>
</dbReference>
<name>A0A2P5YYZ9_9XANT</name>
<feature type="transmembrane region" description="Helical" evidence="6">
    <location>
        <begin position="109"/>
        <end position="130"/>
    </location>
</feature>
<keyword evidence="4 6" id="KW-1133">Transmembrane helix</keyword>
<comment type="subcellular location">
    <subcellularLocation>
        <location evidence="1">Membrane</location>
        <topology evidence="1">Multi-pass membrane protein</topology>
    </subcellularLocation>
</comment>
<feature type="transmembrane region" description="Helical" evidence="6">
    <location>
        <begin position="381"/>
        <end position="402"/>
    </location>
</feature>
<dbReference type="InterPro" id="IPR020846">
    <property type="entry name" value="MFS_dom"/>
</dbReference>
<feature type="domain" description="Major facilitator superfamily (MFS) profile" evidence="7">
    <location>
        <begin position="14"/>
        <end position="409"/>
    </location>
</feature>
<keyword evidence="3 6" id="KW-0812">Transmembrane</keyword>
<proteinExistence type="predicted"/>
<dbReference type="PROSITE" id="PS50850">
    <property type="entry name" value="MFS"/>
    <property type="match status" value="1"/>
</dbReference>
<feature type="transmembrane region" description="Helical" evidence="6">
    <location>
        <begin position="315"/>
        <end position="336"/>
    </location>
</feature>
<feature type="transmembrane region" description="Helical" evidence="6">
    <location>
        <begin position="142"/>
        <end position="165"/>
    </location>
</feature>
<dbReference type="PANTHER" id="PTHR23504">
    <property type="entry name" value="MAJOR FACILITATOR SUPERFAMILY DOMAIN-CONTAINING PROTEIN 10"/>
    <property type="match status" value="1"/>
</dbReference>
<dbReference type="InterPro" id="IPR036259">
    <property type="entry name" value="MFS_trans_sf"/>
</dbReference>
<dbReference type="GO" id="GO:0022857">
    <property type="term" value="F:transmembrane transporter activity"/>
    <property type="evidence" value="ECO:0007669"/>
    <property type="project" value="InterPro"/>
</dbReference>
<evidence type="ECO:0000256" key="3">
    <source>
        <dbReference type="ARBA" id="ARBA00022692"/>
    </source>
</evidence>
<dbReference type="CDD" id="cd17388">
    <property type="entry name" value="MFS_TetA"/>
    <property type="match status" value="1"/>
</dbReference>
<dbReference type="InterPro" id="IPR001958">
    <property type="entry name" value="Tet-R_TetA/multi-R_MdtG-like"/>
</dbReference>
<dbReference type="PANTHER" id="PTHR23504:SF15">
    <property type="entry name" value="MAJOR FACILITATOR SUPERFAMILY (MFS) PROFILE DOMAIN-CONTAINING PROTEIN"/>
    <property type="match status" value="1"/>
</dbReference>
<accession>A0A2P5YYZ9</accession>
<protein>
    <submittedName>
        <fullName evidence="8">Tetracycline resistance MFS efflux pump</fullName>
    </submittedName>
</protein>
<comment type="caution">
    <text evidence="8">The sequence shown here is derived from an EMBL/GenBank/DDBJ whole genome shotgun (WGS) entry which is preliminary data.</text>
</comment>
<reference evidence="8 9" key="1">
    <citation type="submission" date="2016-08" db="EMBL/GenBank/DDBJ databases">
        <authorList>
            <person name="Seilhamer J.J."/>
        </authorList>
    </citation>
    <scope>NUCLEOTIDE SEQUENCE [LARGE SCALE GENOMIC DNA]</scope>
    <source>
        <strain evidence="8 9">CFBP4641</strain>
    </source>
</reference>
<feature type="transmembrane region" description="Helical" evidence="6">
    <location>
        <begin position="291"/>
        <end position="309"/>
    </location>
</feature>
<feature type="transmembrane region" description="Helical" evidence="6">
    <location>
        <begin position="54"/>
        <end position="72"/>
    </location>
</feature>
<evidence type="ECO:0000256" key="2">
    <source>
        <dbReference type="ARBA" id="ARBA00022448"/>
    </source>
</evidence>
<dbReference type="SUPFAM" id="SSF103473">
    <property type="entry name" value="MFS general substrate transporter"/>
    <property type="match status" value="1"/>
</dbReference>
<organism evidence="8 9">
    <name type="scientific">Xanthomonas sacchari</name>
    <dbReference type="NCBI Taxonomy" id="56458"/>
    <lineage>
        <taxon>Bacteria</taxon>
        <taxon>Pseudomonadati</taxon>
        <taxon>Pseudomonadota</taxon>
        <taxon>Gammaproteobacteria</taxon>
        <taxon>Lysobacterales</taxon>
        <taxon>Lysobacteraceae</taxon>
        <taxon>Xanthomonas</taxon>
    </lineage>
</organism>
<dbReference type="AlphaFoldDB" id="A0A2P5YYZ9"/>
<dbReference type="STRING" id="56458.SB85_13355"/>
<dbReference type="RefSeq" id="WP_010340840.1">
    <property type="nucleotide sequence ID" value="NZ_CP132343.1"/>
</dbReference>
<dbReference type="PRINTS" id="PR01035">
    <property type="entry name" value="TCRTETA"/>
</dbReference>
<feature type="transmembrane region" description="Helical" evidence="6">
    <location>
        <begin position="260"/>
        <end position="279"/>
    </location>
</feature>
<dbReference type="InterPro" id="IPR011701">
    <property type="entry name" value="MFS"/>
</dbReference>
<dbReference type="GeneID" id="93881139"/>
<evidence type="ECO:0000313" key="8">
    <source>
        <dbReference type="EMBL" id="PPU80047.1"/>
    </source>
</evidence>
<feature type="transmembrane region" description="Helical" evidence="6">
    <location>
        <begin position="84"/>
        <end position="103"/>
    </location>
</feature>
<keyword evidence="5 6" id="KW-0472">Membrane</keyword>
<feature type="transmembrane region" description="Helical" evidence="6">
    <location>
        <begin position="348"/>
        <end position="375"/>
    </location>
</feature>
<dbReference type="EMBL" id="MDEK01000023">
    <property type="protein sequence ID" value="PPU80047.1"/>
    <property type="molecule type" value="Genomic_DNA"/>
</dbReference>
<keyword evidence="2" id="KW-0813">Transport</keyword>
<sequence length="416" mass="43926">MHAPTPAVRSRRAAVAFIFVTLLIDVLSFGVIIPVLPTLVRGFTGGDFAAAARWVGWFGFLFAALQFVSSPLQGALSDRYGRRPVILASCLGLGVDFMVMALAQSLPVLLLARMVSGVFSASFTSANAYIADITPADKRAQAYGIIGAAFGVGFVVGPLLGGWLGSLHLRAPFWFAAGLALLNFLYGLWVLPESLAPERRTARVDWAHANPFGALRLLQRYPQVFALAAVIFLANLAHYVYPSIFVLFADYRFGWGPKQVSWVLALVGVCSIVVNAVLVARVVRHFGERGALLFGLGCGVIGFAIYSVAGSGALFLLGVPISALWAVAGPAAQAIVTRHVGANAQGRIQGALMSLVSLAGVIGPLLYAWVFAAFIGPHALLHFPGVPWLLAALLLGGGWIVAWRRARVPAAGVAAG</sequence>
<dbReference type="Gene3D" id="1.20.1250.20">
    <property type="entry name" value="MFS general substrate transporter like domains"/>
    <property type="match status" value="1"/>
</dbReference>
<dbReference type="Pfam" id="PF07690">
    <property type="entry name" value="MFS_1"/>
    <property type="match status" value="1"/>
</dbReference>
<evidence type="ECO:0000256" key="6">
    <source>
        <dbReference type="SAM" id="Phobius"/>
    </source>
</evidence>
<feature type="transmembrane region" description="Helical" evidence="6">
    <location>
        <begin position="171"/>
        <end position="191"/>
    </location>
</feature>
<evidence type="ECO:0000256" key="1">
    <source>
        <dbReference type="ARBA" id="ARBA00004141"/>
    </source>
</evidence>